<reference evidence="13" key="2">
    <citation type="submission" date="2017-02" db="EMBL/GenBank/DDBJ databases">
        <title>Sunflower complete genome.</title>
        <authorList>
            <person name="Langlade N."/>
            <person name="Munos S."/>
        </authorList>
    </citation>
    <scope>NUCLEOTIDE SEQUENCE [LARGE SCALE GENOMIC DNA]</scope>
    <source>
        <tissue evidence="13">Leaves</tissue>
    </source>
</reference>
<keyword evidence="7 8" id="KW-0539">Nucleus</keyword>
<dbReference type="PROSITE" id="PS01361">
    <property type="entry name" value="ZF_DOF_1"/>
    <property type="match status" value="1"/>
</dbReference>
<keyword evidence="14" id="KW-1185">Reference proteome</keyword>
<evidence type="ECO:0000313" key="12">
    <source>
        <dbReference type="EMBL" id="KAF5776884.1"/>
    </source>
</evidence>
<dbReference type="GO" id="GO:0003677">
    <property type="term" value="F:DNA binding"/>
    <property type="evidence" value="ECO:0007669"/>
    <property type="project" value="UniProtKB-UniRule"/>
</dbReference>
<evidence type="ECO:0000259" key="11">
    <source>
        <dbReference type="PROSITE" id="PS50884"/>
    </source>
</evidence>
<keyword evidence="5 8" id="KW-0238">DNA-binding</keyword>
<feature type="region of interest" description="Disordered" evidence="10">
    <location>
        <begin position="67"/>
        <end position="113"/>
    </location>
</feature>
<keyword evidence="3 9" id="KW-0862">Zinc</keyword>
<sequence length="170" mass="18690">MHPDHPPINTNPNFPNHHQEHLNCPRCASTNTKFCYYNNYNLSQPRHYCKDCRRYWTKGGTLRNIPIGGGTRKITKRNSTVNNRTSPVTPTTLMTKPPVPVTEKSESGSSGSGYSVGPLGSLLMEGANNKNGNSNGDDFGSGLLRLNHQQNGNGVGWVDLSIFTPASRFC</sequence>
<feature type="compositionally biased region" description="Polar residues" evidence="10">
    <location>
        <begin position="77"/>
        <end position="94"/>
    </location>
</feature>
<keyword evidence="1 9" id="KW-0479">Metal-binding</keyword>
<evidence type="ECO:0000256" key="2">
    <source>
        <dbReference type="ARBA" id="ARBA00022771"/>
    </source>
</evidence>
<proteinExistence type="predicted"/>
<dbReference type="EMBL" id="MNCJ02000327">
    <property type="protein sequence ID" value="KAF5776884.1"/>
    <property type="molecule type" value="Genomic_DNA"/>
</dbReference>
<evidence type="ECO:0000256" key="5">
    <source>
        <dbReference type="ARBA" id="ARBA00023125"/>
    </source>
</evidence>
<dbReference type="GO" id="GO:0005634">
    <property type="term" value="C:nucleus"/>
    <property type="evidence" value="ECO:0007669"/>
    <property type="project" value="UniProtKB-SubCell"/>
</dbReference>
<keyword evidence="6 9" id="KW-0804">Transcription</keyword>
<dbReference type="PANTHER" id="PTHR31992:SF353">
    <property type="entry name" value="DOF ZINC FINGER PROTEIN"/>
    <property type="match status" value="1"/>
</dbReference>
<dbReference type="Gramene" id="mRNA:HanXRQr2_Chr12g0529261">
    <property type="protein sequence ID" value="CDS:HanXRQr2_Chr12g0529261.1"/>
    <property type="gene ID" value="HanXRQr2_Chr12g0529261"/>
</dbReference>
<name>A0A251SZN7_HELAN</name>
<dbReference type="AlphaFoldDB" id="A0A251SZN7"/>
<reference evidence="12" key="3">
    <citation type="submission" date="2020-06" db="EMBL/GenBank/DDBJ databases">
        <title>Helianthus annuus Genome sequencing and assembly Release 2.</title>
        <authorList>
            <person name="Gouzy J."/>
            <person name="Langlade N."/>
            <person name="Munos S."/>
        </authorList>
    </citation>
    <scope>NUCLEOTIDE SEQUENCE</scope>
    <source>
        <tissue evidence="12">Leaves</tissue>
    </source>
</reference>
<evidence type="ECO:0000256" key="8">
    <source>
        <dbReference type="PROSITE-ProRule" id="PRU00071"/>
    </source>
</evidence>
<gene>
    <name evidence="13" type="ORF">HannXRQ_Chr12g0360711</name>
    <name evidence="12" type="ORF">HanXRQr2_Chr12g0529261</name>
</gene>
<protein>
    <recommendedName>
        <fullName evidence="9">Dof zinc finger protein</fullName>
    </recommendedName>
</protein>
<dbReference type="PANTHER" id="PTHR31992">
    <property type="entry name" value="DOF ZINC FINGER PROTEIN DOF1.4-RELATED"/>
    <property type="match status" value="1"/>
</dbReference>
<dbReference type="InterPro" id="IPR003851">
    <property type="entry name" value="Znf_Dof"/>
</dbReference>
<dbReference type="FunCoup" id="A0A251SZN7">
    <property type="interactions" value="847"/>
</dbReference>
<dbReference type="Proteomes" id="UP000215914">
    <property type="component" value="Chromosome 12"/>
</dbReference>
<dbReference type="EMBL" id="CM007901">
    <property type="protein sequence ID" value="OTG04298.1"/>
    <property type="molecule type" value="Genomic_DNA"/>
</dbReference>
<comment type="function">
    <text evidence="9">Transcription factor that binds specifically to a 5'-AA[AG]G-3' consensus core sequence.</text>
</comment>
<dbReference type="InParanoid" id="A0A251SZN7"/>
<reference evidence="12 14" key="1">
    <citation type="journal article" date="2017" name="Nature">
        <title>The sunflower genome provides insights into oil metabolism, flowering and Asterid evolution.</title>
        <authorList>
            <person name="Badouin H."/>
            <person name="Gouzy J."/>
            <person name="Grassa C.J."/>
            <person name="Murat F."/>
            <person name="Staton S.E."/>
            <person name="Cottret L."/>
            <person name="Lelandais-Briere C."/>
            <person name="Owens G.L."/>
            <person name="Carrere S."/>
            <person name="Mayjonade B."/>
            <person name="Legrand L."/>
            <person name="Gill N."/>
            <person name="Kane N.C."/>
            <person name="Bowers J.E."/>
            <person name="Hubner S."/>
            <person name="Bellec A."/>
            <person name="Berard A."/>
            <person name="Berges H."/>
            <person name="Blanchet N."/>
            <person name="Boniface M.C."/>
            <person name="Brunel D."/>
            <person name="Catrice O."/>
            <person name="Chaidir N."/>
            <person name="Claudel C."/>
            <person name="Donnadieu C."/>
            <person name="Faraut T."/>
            <person name="Fievet G."/>
            <person name="Helmstetter N."/>
            <person name="King M."/>
            <person name="Knapp S.J."/>
            <person name="Lai Z."/>
            <person name="Le Paslier M.C."/>
            <person name="Lippi Y."/>
            <person name="Lorenzon L."/>
            <person name="Mandel J.R."/>
            <person name="Marage G."/>
            <person name="Marchand G."/>
            <person name="Marquand E."/>
            <person name="Bret-Mestries E."/>
            <person name="Morien E."/>
            <person name="Nambeesan S."/>
            <person name="Nguyen T."/>
            <person name="Pegot-Espagnet P."/>
            <person name="Pouilly N."/>
            <person name="Raftis F."/>
            <person name="Sallet E."/>
            <person name="Schiex T."/>
            <person name="Thomas J."/>
            <person name="Vandecasteele C."/>
            <person name="Vares D."/>
            <person name="Vear F."/>
            <person name="Vautrin S."/>
            <person name="Crespi M."/>
            <person name="Mangin B."/>
            <person name="Burke J.M."/>
            <person name="Salse J."/>
            <person name="Munos S."/>
            <person name="Vincourt P."/>
            <person name="Rieseberg L.H."/>
            <person name="Langlade N.B."/>
        </authorList>
    </citation>
    <scope>NUCLEOTIDE SEQUENCE [LARGE SCALE GENOMIC DNA]</scope>
    <source>
        <strain evidence="14">cv. SF193</strain>
        <tissue evidence="12">Leaves</tissue>
    </source>
</reference>
<evidence type="ECO:0000256" key="9">
    <source>
        <dbReference type="RuleBase" id="RU369094"/>
    </source>
</evidence>
<dbReference type="PROSITE" id="PS50884">
    <property type="entry name" value="ZF_DOF_2"/>
    <property type="match status" value="1"/>
</dbReference>
<comment type="subcellular location">
    <subcellularLocation>
        <location evidence="8 9">Nucleus</location>
    </subcellularLocation>
</comment>
<evidence type="ECO:0000313" key="14">
    <source>
        <dbReference type="Proteomes" id="UP000215914"/>
    </source>
</evidence>
<organism evidence="13 14">
    <name type="scientific">Helianthus annuus</name>
    <name type="common">Common sunflower</name>
    <dbReference type="NCBI Taxonomy" id="4232"/>
    <lineage>
        <taxon>Eukaryota</taxon>
        <taxon>Viridiplantae</taxon>
        <taxon>Streptophyta</taxon>
        <taxon>Embryophyta</taxon>
        <taxon>Tracheophyta</taxon>
        <taxon>Spermatophyta</taxon>
        <taxon>Magnoliopsida</taxon>
        <taxon>eudicotyledons</taxon>
        <taxon>Gunneridae</taxon>
        <taxon>Pentapetalae</taxon>
        <taxon>asterids</taxon>
        <taxon>campanulids</taxon>
        <taxon>Asterales</taxon>
        <taxon>Asteraceae</taxon>
        <taxon>Asteroideae</taxon>
        <taxon>Heliantheae alliance</taxon>
        <taxon>Heliantheae</taxon>
        <taxon>Helianthus</taxon>
    </lineage>
</organism>
<accession>A0A251SZN7</accession>
<dbReference type="Pfam" id="PF02701">
    <property type="entry name" value="Zn_ribbon_Dof"/>
    <property type="match status" value="1"/>
</dbReference>
<dbReference type="OrthoDB" id="1927254at2759"/>
<evidence type="ECO:0000256" key="7">
    <source>
        <dbReference type="ARBA" id="ARBA00023242"/>
    </source>
</evidence>
<evidence type="ECO:0000256" key="3">
    <source>
        <dbReference type="ARBA" id="ARBA00022833"/>
    </source>
</evidence>
<feature type="domain" description="Dof-type" evidence="11">
    <location>
        <begin position="22"/>
        <end position="76"/>
    </location>
</feature>
<evidence type="ECO:0000256" key="10">
    <source>
        <dbReference type="SAM" id="MobiDB-lite"/>
    </source>
</evidence>
<evidence type="ECO:0000256" key="6">
    <source>
        <dbReference type="ARBA" id="ARBA00023163"/>
    </source>
</evidence>
<keyword evidence="2 8" id="KW-0863">Zinc-finger</keyword>
<evidence type="ECO:0000313" key="13">
    <source>
        <dbReference type="EMBL" id="OTG04298.1"/>
    </source>
</evidence>
<dbReference type="GO" id="GO:0008270">
    <property type="term" value="F:zinc ion binding"/>
    <property type="evidence" value="ECO:0007669"/>
    <property type="project" value="UniProtKB-KW"/>
</dbReference>
<dbReference type="InterPro" id="IPR045174">
    <property type="entry name" value="Dof"/>
</dbReference>
<dbReference type="GO" id="GO:0003700">
    <property type="term" value="F:DNA-binding transcription factor activity"/>
    <property type="evidence" value="ECO:0007669"/>
    <property type="project" value="UniProtKB-UniRule"/>
</dbReference>
<keyword evidence="4 9" id="KW-0805">Transcription regulation</keyword>
<evidence type="ECO:0000256" key="4">
    <source>
        <dbReference type="ARBA" id="ARBA00023015"/>
    </source>
</evidence>
<evidence type="ECO:0000256" key="1">
    <source>
        <dbReference type="ARBA" id="ARBA00022723"/>
    </source>
</evidence>